<comment type="similarity">
    <text evidence="1">Belongs to the amidase family.</text>
</comment>
<gene>
    <name evidence="6" type="ORF">OHC33_004897</name>
</gene>
<feature type="binding site" evidence="4">
    <location>
        <position position="224"/>
    </location>
    <ligand>
        <name>substrate</name>
    </ligand>
</feature>
<protein>
    <recommendedName>
        <fullName evidence="5">Amidase domain-containing protein</fullName>
    </recommendedName>
</protein>
<evidence type="ECO:0000259" key="5">
    <source>
        <dbReference type="Pfam" id="PF01425"/>
    </source>
</evidence>
<evidence type="ECO:0000256" key="4">
    <source>
        <dbReference type="PIRSR" id="PIRSR001221-2"/>
    </source>
</evidence>
<dbReference type="Proteomes" id="UP001316803">
    <property type="component" value="Unassembled WGS sequence"/>
</dbReference>
<feature type="binding site" evidence="4">
    <location>
        <begin position="245"/>
        <end position="248"/>
    </location>
    <ligand>
        <name>substrate</name>
    </ligand>
</feature>
<proteinExistence type="inferred from homology"/>
<feature type="active site" description="Acyl-ester intermediate" evidence="3">
    <location>
        <position position="248"/>
    </location>
</feature>
<dbReference type="PIRSF" id="PIRSF001221">
    <property type="entry name" value="Amidase_fungi"/>
    <property type="match status" value="1"/>
</dbReference>
<dbReference type="InterPro" id="IPR036928">
    <property type="entry name" value="AS_sf"/>
</dbReference>
<accession>A0AAN8EFB5</accession>
<dbReference type="PANTHER" id="PTHR46072:SF1">
    <property type="entry name" value="AMIDASE"/>
    <property type="match status" value="1"/>
</dbReference>
<dbReference type="InterPro" id="IPR023631">
    <property type="entry name" value="Amidase_dom"/>
</dbReference>
<evidence type="ECO:0000313" key="6">
    <source>
        <dbReference type="EMBL" id="KAK5954324.1"/>
    </source>
</evidence>
<feature type="domain" description="Amidase" evidence="5">
    <location>
        <begin position="94"/>
        <end position="552"/>
    </location>
</feature>
<dbReference type="SUPFAM" id="SSF75304">
    <property type="entry name" value="Amidase signature (AS) enzymes"/>
    <property type="match status" value="1"/>
</dbReference>
<feature type="binding site" evidence="4">
    <location>
        <position position="198"/>
    </location>
    <ligand>
        <name>substrate</name>
    </ligand>
</feature>
<dbReference type="GO" id="GO:0016787">
    <property type="term" value="F:hydrolase activity"/>
    <property type="evidence" value="ECO:0007669"/>
    <property type="project" value="UniProtKB-KW"/>
</dbReference>
<dbReference type="PANTHER" id="PTHR46072">
    <property type="entry name" value="AMIDASE-RELATED-RELATED"/>
    <property type="match status" value="1"/>
</dbReference>
<keyword evidence="2" id="KW-0378">Hydrolase</keyword>
<evidence type="ECO:0000313" key="7">
    <source>
        <dbReference type="Proteomes" id="UP001316803"/>
    </source>
</evidence>
<feature type="active site" description="Charge relay system" evidence="3">
    <location>
        <position position="149"/>
    </location>
</feature>
<keyword evidence="7" id="KW-1185">Reference proteome</keyword>
<name>A0AAN8EFB5_9EURO</name>
<organism evidence="6 7">
    <name type="scientific">Knufia fluminis</name>
    <dbReference type="NCBI Taxonomy" id="191047"/>
    <lineage>
        <taxon>Eukaryota</taxon>
        <taxon>Fungi</taxon>
        <taxon>Dikarya</taxon>
        <taxon>Ascomycota</taxon>
        <taxon>Pezizomycotina</taxon>
        <taxon>Eurotiomycetes</taxon>
        <taxon>Chaetothyriomycetidae</taxon>
        <taxon>Chaetothyriales</taxon>
        <taxon>Trichomeriaceae</taxon>
        <taxon>Knufia</taxon>
    </lineage>
</organism>
<dbReference type="Pfam" id="PF01425">
    <property type="entry name" value="Amidase"/>
    <property type="match status" value="1"/>
</dbReference>
<reference evidence="6 7" key="1">
    <citation type="submission" date="2022-12" db="EMBL/GenBank/DDBJ databases">
        <title>Genomic features and morphological characterization of a novel Knufia sp. strain isolated from spacecraft assembly facility.</title>
        <authorList>
            <person name="Teixeira M."/>
            <person name="Chander A.M."/>
            <person name="Stajich J.E."/>
            <person name="Venkateswaran K."/>
        </authorList>
    </citation>
    <scope>NUCLEOTIDE SEQUENCE [LARGE SCALE GENOMIC DNA]</scope>
    <source>
        <strain evidence="6 7">FJI-L2-BK-P2</strain>
    </source>
</reference>
<dbReference type="Gene3D" id="3.90.1300.10">
    <property type="entry name" value="Amidase signature (AS) domain"/>
    <property type="match status" value="1"/>
</dbReference>
<sequence>MATTTNGTDQPQGTSDTDTPHWRQLALKHRQHQLSLIPPEWQLKDIPSEAEARNAIPIVEQHLSKEELEITALSQSLLSLQRAIRAKQYTAVQITKAFCHRAALLQQTSLCLTEIFFDSALTTAKRQDEHYASTGQLLGPLHGIPISIKDNQDIKDVDSTLGWVGLISKPAKSDSPAVEVIRQAGGILYCKTNIPQSMMMSDSYNHVYGQSVNSLNRNLISGGSSGGEAALVRGGGSVGGIGTDIGGSVRIPATLQGLYGLSPSTGRVGNRESTRRDKYVVPPVAGPLARDIDTLDAFVDVYLGQQPWLSDPGVLPIPWRKDIVESYSTTGRKLKIGYMTDDGVVRCQPPCVRAVDNTISLLQSGGHEVVDWNPIAQKHHGRAYELWLKAVLADGGSRFQALCDLVPGGEPLIPGMLVGKPKDKLDTDGRMALYDEIYEFTRMYMGLWKDAGLDALIMPVTQYTGLRPKMWVEADMYVGYTSLCNLLNWTGLTVPAITVDRELDKPSEEWMAYQGRSFSDRYNHKGYAENFEEFVGMPVGVQIVTGRLEEERAVGIARVLERLRTH</sequence>
<dbReference type="AlphaFoldDB" id="A0AAN8EFB5"/>
<evidence type="ECO:0000256" key="2">
    <source>
        <dbReference type="ARBA" id="ARBA00022801"/>
    </source>
</evidence>
<evidence type="ECO:0000256" key="1">
    <source>
        <dbReference type="ARBA" id="ARBA00009199"/>
    </source>
</evidence>
<dbReference type="EMBL" id="JAKLMC020000009">
    <property type="protein sequence ID" value="KAK5954324.1"/>
    <property type="molecule type" value="Genomic_DNA"/>
</dbReference>
<evidence type="ECO:0000256" key="3">
    <source>
        <dbReference type="PIRSR" id="PIRSR001221-1"/>
    </source>
</evidence>
<feature type="active site" description="Charge relay system" evidence="3">
    <location>
        <position position="224"/>
    </location>
</feature>
<comment type="caution">
    <text evidence="6">The sequence shown here is derived from an EMBL/GenBank/DDBJ whole genome shotgun (WGS) entry which is preliminary data.</text>
</comment>